<dbReference type="NCBIfam" id="TIGR04057">
    <property type="entry name" value="SusC_RagA_signa"/>
    <property type="match status" value="1"/>
</dbReference>
<dbReference type="SUPFAM" id="SSF49464">
    <property type="entry name" value="Carboxypeptidase regulatory domain-like"/>
    <property type="match status" value="1"/>
</dbReference>
<dbReference type="InterPro" id="IPR023996">
    <property type="entry name" value="TonB-dep_OMP_SusC/RagA"/>
</dbReference>
<evidence type="ECO:0000256" key="6">
    <source>
        <dbReference type="ARBA" id="ARBA00023237"/>
    </source>
</evidence>
<evidence type="ECO:0000256" key="4">
    <source>
        <dbReference type="ARBA" id="ARBA00022692"/>
    </source>
</evidence>
<keyword evidence="10" id="KW-1185">Reference proteome</keyword>
<dbReference type="NCBIfam" id="TIGR04056">
    <property type="entry name" value="OMP_RagA_SusC"/>
    <property type="match status" value="1"/>
</dbReference>
<keyword evidence="2 7" id="KW-0813">Transport</keyword>
<keyword evidence="5 7" id="KW-0472">Membrane</keyword>
<protein>
    <submittedName>
        <fullName evidence="9">TonB-dependent receptor</fullName>
    </submittedName>
</protein>
<dbReference type="InterPro" id="IPR002105">
    <property type="entry name" value="Dockerin_1_rpt"/>
</dbReference>
<dbReference type="Gene3D" id="2.40.170.20">
    <property type="entry name" value="TonB-dependent receptor, beta-barrel domain"/>
    <property type="match status" value="1"/>
</dbReference>
<dbReference type="EMBL" id="CP032157">
    <property type="protein sequence ID" value="AXY78506.1"/>
    <property type="molecule type" value="Genomic_DNA"/>
</dbReference>
<dbReference type="Pfam" id="PF07715">
    <property type="entry name" value="Plug"/>
    <property type="match status" value="1"/>
</dbReference>
<dbReference type="AlphaFoldDB" id="A0A3B7MZJ5"/>
<evidence type="ECO:0000256" key="2">
    <source>
        <dbReference type="ARBA" id="ARBA00022448"/>
    </source>
</evidence>
<dbReference type="InterPro" id="IPR023997">
    <property type="entry name" value="TonB-dep_OMP_SusC/RagA_CS"/>
</dbReference>
<dbReference type="Proteomes" id="UP000263900">
    <property type="component" value="Chromosome"/>
</dbReference>
<evidence type="ECO:0000256" key="1">
    <source>
        <dbReference type="ARBA" id="ARBA00004571"/>
    </source>
</evidence>
<organism evidence="9 10">
    <name type="scientific">Paraflavitalea soli</name>
    <dbReference type="NCBI Taxonomy" id="2315862"/>
    <lineage>
        <taxon>Bacteria</taxon>
        <taxon>Pseudomonadati</taxon>
        <taxon>Bacteroidota</taxon>
        <taxon>Chitinophagia</taxon>
        <taxon>Chitinophagales</taxon>
        <taxon>Chitinophagaceae</taxon>
        <taxon>Paraflavitalea</taxon>
    </lineage>
</organism>
<evidence type="ECO:0000256" key="5">
    <source>
        <dbReference type="ARBA" id="ARBA00023136"/>
    </source>
</evidence>
<keyword evidence="6 7" id="KW-0998">Cell outer membrane</keyword>
<sequence length="1037" mass="114174">MLLFSLPAIAFSQKLVSGTVKDTAGKNLSAVSITLKGKKVSTLTDSAGAFRLTAADGDVLVASAVNYDEVEVRVNDRTVYAFVLTPKVKNLDDVIVIGYGTTTKGDVTGAVSKAPIETMQKAPVRSFDEALAGRVAGVTVSSVDGQPGSDINIVIRGNNSVTQANSPLYVVDGFPIESPNNNVINPQDIESMEILKDASATAIYGARGANGVIIITTKKGKTGPPAISFNASYGNQSTIKRMDVMSPYEFVKYQLEKDYGEAAKQYLTDGKTLESYRNVPEIDWQSRLFRNAPMQNYSLSVTGGNAYTKYYLSGNYFDQQGLMINSGYKRYQGTLSLDQVFSSKLKGGIYINYGYMNQNGLPPSGVSNQNSTTGTLFSTWGYRNFAISGVPDLEEVLFDPGVDPAVDARINPVLSQEHALRENLYTNTIMNGYLEYSILPDLKLRVTGGITNYLTQSNQFNDTFTITGNKYTRLGSTKGVNGSVVFNKNMTWMNENTLTWYKKINRSHQLTVVAGFSQSGNKSSRYGTSATNLPNASLGISGLNEGTPETVTALSSSWGLASFLGRIDYKYLSRYLLTVTFRADGSSKFNPENRWGYFPSAALGWRFGQEKFMKGISDVLSDGKLRLSYGVTGNNRIGDFDYLSAIAVALNSQGYTYGNTTMSGAYVSNFGNAGLKWETTSQIDLGTDLSFYRNRFNLSVDVYSKKTTDLLLRANLPLSLGYATALRNIGSVQNRGLEITLSTVNMSNKTFSWKSNFNISFNKSKLLSLTENQGALTTTAPFDFYFSTIPSYISQVGNQLGMMYGYIWEGVYQYSDFNKTTTGNYVLKDEVPSNGNLRSAIQPGDIKFRDINGDRTIDANDYAIIGRGLPIHTGGFNNDFTYRSFDLNVFFQWSYGNDIVNANRYVFEGNIFGRSNLNQFASYQDRWTPENPTSTLYRVNGGGPTTPTGANSRVIEDGSFLRLKTVSLGYNLSTQLMKKWKIKSCRFYLSAQNLVTWTKYTGVDPEVSVFNNVLTPGFDYSAYPRPRVVTVGVNLNL</sequence>
<dbReference type="KEGG" id="pseg:D3H65_03520"/>
<dbReference type="Gene3D" id="2.170.130.10">
    <property type="entry name" value="TonB-dependent receptor, plug domain"/>
    <property type="match status" value="1"/>
</dbReference>
<dbReference type="PROSITE" id="PS52016">
    <property type="entry name" value="TONB_DEPENDENT_REC_3"/>
    <property type="match status" value="1"/>
</dbReference>
<dbReference type="FunFam" id="2.170.130.10:FF:000008">
    <property type="entry name" value="SusC/RagA family TonB-linked outer membrane protein"/>
    <property type="match status" value="1"/>
</dbReference>
<dbReference type="SUPFAM" id="SSF56935">
    <property type="entry name" value="Porins"/>
    <property type="match status" value="1"/>
</dbReference>
<name>A0A3B7MZJ5_9BACT</name>
<keyword evidence="3 7" id="KW-1134">Transmembrane beta strand</keyword>
<evidence type="ECO:0000256" key="7">
    <source>
        <dbReference type="PROSITE-ProRule" id="PRU01360"/>
    </source>
</evidence>
<reference evidence="9 10" key="1">
    <citation type="submission" date="2018-09" db="EMBL/GenBank/DDBJ databases">
        <title>Genome sequencing of strain 6GH32-13.</title>
        <authorList>
            <person name="Weon H.-Y."/>
            <person name="Heo J."/>
            <person name="Kwon S.-W."/>
        </authorList>
    </citation>
    <scope>NUCLEOTIDE SEQUENCE [LARGE SCALE GENOMIC DNA]</scope>
    <source>
        <strain evidence="9 10">5GH32-13</strain>
    </source>
</reference>
<keyword evidence="4 7" id="KW-0812">Transmembrane</keyword>
<dbReference type="GO" id="GO:0000272">
    <property type="term" value="P:polysaccharide catabolic process"/>
    <property type="evidence" value="ECO:0007669"/>
    <property type="project" value="InterPro"/>
</dbReference>
<dbReference type="InterPro" id="IPR039426">
    <property type="entry name" value="TonB-dep_rcpt-like"/>
</dbReference>
<dbReference type="GO" id="GO:0004553">
    <property type="term" value="F:hydrolase activity, hydrolyzing O-glycosyl compounds"/>
    <property type="evidence" value="ECO:0007669"/>
    <property type="project" value="InterPro"/>
</dbReference>
<gene>
    <name evidence="9" type="ORF">D3H65_03520</name>
</gene>
<comment type="similarity">
    <text evidence="7">Belongs to the TonB-dependent receptor family.</text>
</comment>
<comment type="subcellular location">
    <subcellularLocation>
        <location evidence="1 7">Cell outer membrane</location>
        <topology evidence="1 7">Multi-pass membrane protein</topology>
    </subcellularLocation>
</comment>
<accession>A0A3B7MZJ5</accession>
<dbReference type="OrthoDB" id="9768177at2"/>
<evidence type="ECO:0000313" key="10">
    <source>
        <dbReference type="Proteomes" id="UP000263900"/>
    </source>
</evidence>
<evidence type="ECO:0000256" key="3">
    <source>
        <dbReference type="ARBA" id="ARBA00022452"/>
    </source>
</evidence>
<dbReference type="InterPro" id="IPR036942">
    <property type="entry name" value="Beta-barrel_TonB_sf"/>
</dbReference>
<evidence type="ECO:0000259" key="8">
    <source>
        <dbReference type="Pfam" id="PF07715"/>
    </source>
</evidence>
<evidence type="ECO:0000313" key="9">
    <source>
        <dbReference type="EMBL" id="AXY78506.1"/>
    </source>
</evidence>
<dbReference type="InterPro" id="IPR018247">
    <property type="entry name" value="EF_Hand_1_Ca_BS"/>
</dbReference>
<dbReference type="InterPro" id="IPR037066">
    <property type="entry name" value="Plug_dom_sf"/>
</dbReference>
<proteinExistence type="inferred from homology"/>
<dbReference type="Pfam" id="PF13715">
    <property type="entry name" value="CarbopepD_reg_2"/>
    <property type="match status" value="1"/>
</dbReference>
<dbReference type="Gene3D" id="2.60.40.1120">
    <property type="entry name" value="Carboxypeptidase-like, regulatory domain"/>
    <property type="match status" value="1"/>
</dbReference>
<feature type="domain" description="TonB-dependent receptor plug" evidence="8">
    <location>
        <begin position="104"/>
        <end position="212"/>
    </location>
</feature>
<keyword evidence="9" id="KW-0675">Receptor</keyword>
<dbReference type="PROSITE" id="PS00018">
    <property type="entry name" value="EF_HAND_1"/>
    <property type="match status" value="1"/>
</dbReference>
<dbReference type="GO" id="GO:0009279">
    <property type="term" value="C:cell outer membrane"/>
    <property type="evidence" value="ECO:0007669"/>
    <property type="project" value="UniProtKB-SubCell"/>
</dbReference>
<dbReference type="InterPro" id="IPR008969">
    <property type="entry name" value="CarboxyPept-like_regulatory"/>
</dbReference>
<dbReference type="PROSITE" id="PS00448">
    <property type="entry name" value="CLOS_CELLULOSOME_RPT"/>
    <property type="match status" value="1"/>
</dbReference>
<dbReference type="InterPro" id="IPR012910">
    <property type="entry name" value="Plug_dom"/>
</dbReference>